<dbReference type="Proteomes" id="UP000314294">
    <property type="component" value="Unassembled WGS sequence"/>
</dbReference>
<protein>
    <submittedName>
        <fullName evidence="1">Uncharacterized protein</fullName>
    </submittedName>
</protein>
<accession>A0A4Z2F5W8</accession>
<organism evidence="1 2">
    <name type="scientific">Liparis tanakae</name>
    <name type="common">Tanaka's snailfish</name>
    <dbReference type="NCBI Taxonomy" id="230148"/>
    <lineage>
        <taxon>Eukaryota</taxon>
        <taxon>Metazoa</taxon>
        <taxon>Chordata</taxon>
        <taxon>Craniata</taxon>
        <taxon>Vertebrata</taxon>
        <taxon>Euteleostomi</taxon>
        <taxon>Actinopterygii</taxon>
        <taxon>Neopterygii</taxon>
        <taxon>Teleostei</taxon>
        <taxon>Neoteleostei</taxon>
        <taxon>Acanthomorphata</taxon>
        <taxon>Eupercaria</taxon>
        <taxon>Perciformes</taxon>
        <taxon>Cottioidei</taxon>
        <taxon>Cottales</taxon>
        <taxon>Liparidae</taxon>
        <taxon>Liparis</taxon>
    </lineage>
</organism>
<evidence type="ECO:0000313" key="2">
    <source>
        <dbReference type="Proteomes" id="UP000314294"/>
    </source>
</evidence>
<gene>
    <name evidence="1" type="ORF">EYF80_053359</name>
</gene>
<proteinExistence type="predicted"/>
<keyword evidence="2" id="KW-1185">Reference proteome</keyword>
<name>A0A4Z2F5W8_9TELE</name>
<comment type="caution">
    <text evidence="1">The sequence shown here is derived from an EMBL/GenBank/DDBJ whole genome shotgun (WGS) entry which is preliminary data.</text>
</comment>
<sequence>MFCLCEVYPLTLPPTHQTVAEPADGESNVPQFIVKYTYGSSSKAADLQPMSGSLRGQFDQPHIGVRAPLFVPASRLEIRRHFCSSRRPAR</sequence>
<reference evidence="1 2" key="1">
    <citation type="submission" date="2019-03" db="EMBL/GenBank/DDBJ databases">
        <title>First draft genome of Liparis tanakae, snailfish: a comprehensive survey of snailfish specific genes.</title>
        <authorList>
            <person name="Kim W."/>
            <person name="Song I."/>
            <person name="Jeong J.-H."/>
            <person name="Kim D."/>
            <person name="Kim S."/>
            <person name="Ryu S."/>
            <person name="Song J.Y."/>
            <person name="Lee S.K."/>
        </authorList>
    </citation>
    <scope>NUCLEOTIDE SEQUENCE [LARGE SCALE GENOMIC DNA]</scope>
    <source>
        <tissue evidence="1">Muscle</tissue>
    </source>
</reference>
<dbReference type="EMBL" id="SRLO01001614">
    <property type="protein sequence ID" value="TNN36478.1"/>
    <property type="molecule type" value="Genomic_DNA"/>
</dbReference>
<evidence type="ECO:0000313" key="1">
    <source>
        <dbReference type="EMBL" id="TNN36478.1"/>
    </source>
</evidence>
<dbReference type="AlphaFoldDB" id="A0A4Z2F5W8"/>